<dbReference type="AlphaFoldDB" id="A0A1C7Z2G5"/>
<gene>
    <name evidence="1" type="ORF">AFK24_15760</name>
</gene>
<proteinExistence type="predicted"/>
<name>A0A1C7Z2G5_PSESX</name>
<comment type="caution">
    <text evidence="1">The sequence shown here is derived from an EMBL/GenBank/DDBJ whole genome shotgun (WGS) entry which is preliminary data.</text>
</comment>
<dbReference type="EMBL" id="LGSI01000049">
    <property type="protein sequence ID" value="OCR24202.1"/>
    <property type="molecule type" value="Genomic_DNA"/>
</dbReference>
<dbReference type="Proteomes" id="UP000093104">
    <property type="component" value="Unassembled WGS sequence"/>
</dbReference>
<reference evidence="1 2" key="1">
    <citation type="submission" date="2015-07" db="EMBL/GenBank/DDBJ databases">
        <title>Draft genome sequence of a diazotrophic, plant growth-promoting rhizobacterium of the Pseudomonas syringae complex.</title>
        <authorList>
            <person name="Patten C.L."/>
            <person name="Jeong H."/>
        </authorList>
    </citation>
    <scope>NUCLEOTIDE SEQUENCE [LARGE SCALE GENOMIC DNA]</scope>
    <source>
        <strain evidence="1 2">GR12-2</strain>
    </source>
</reference>
<sequence length="586" mass="65800">MPTRDVSLALMEHGLQEPDLEMLRPTETSYTCLLLQPCGPIFASEQRIGNYDVPLARAKSLSMLRMARERGAHLAVTPEYFMPWAALEEAIATGITPAEGVLWVLGCESITQEALVQFQQNVTDHCLVIHEPWQGLEIDRNLFDPVVLMFQAIRPDGASRLVALVQFKTFPSRDALFLEERWLRRGTQIYRFRGRSGRLTAAVIICSDAFALRDEWLTDFNDRSTLIHIQLNPSPRNAAYRNYRTTTFNTDPRSSNCHIVCLNWAQSIVQYGTPGTAPEAWRNVAASTWYCSADDCSSNDEVVIPNHNLGLYYAYMTERRHALVFHYDEAVFELRVPKVLTIGHAIMANRNGPTALQRYVWATANQEWVAGETPDAGFAALAAGNPPAQSALQHVIATQNPLSIERALALSAGQITGRPNWCALKDIDSCKIGPDEVVRRLTVAQDRESRDFRHQRLSTAAQIHHEILNRVEWPPQVDGVDATSILRWDAADPNFNVMTSDNKPTLIAYLGDLPPPHELETIADKLYELLRQAGGPHQKRLCIAYREFGELKFAGIDALTRFDDPADDKTEFLAVTPLDYTEPSYG</sequence>
<organism evidence="1 2">
    <name type="scientific">Pseudomonas syringae</name>
    <dbReference type="NCBI Taxonomy" id="317"/>
    <lineage>
        <taxon>Bacteria</taxon>
        <taxon>Pseudomonadati</taxon>
        <taxon>Pseudomonadota</taxon>
        <taxon>Gammaproteobacteria</taxon>
        <taxon>Pseudomonadales</taxon>
        <taxon>Pseudomonadaceae</taxon>
        <taxon>Pseudomonas</taxon>
    </lineage>
</organism>
<dbReference type="RefSeq" id="WP_065834080.1">
    <property type="nucleotide sequence ID" value="NZ_LGSI01000049.1"/>
</dbReference>
<accession>A0A1C7Z2G5</accession>
<evidence type="ECO:0000313" key="1">
    <source>
        <dbReference type="EMBL" id="OCR24202.1"/>
    </source>
</evidence>
<evidence type="ECO:0000313" key="2">
    <source>
        <dbReference type="Proteomes" id="UP000093104"/>
    </source>
</evidence>
<protein>
    <submittedName>
        <fullName evidence="1">Uncharacterized protein</fullName>
    </submittedName>
</protein>